<gene>
    <name evidence="1" type="ORF">JW984_16820</name>
</gene>
<dbReference type="EMBL" id="JAFGIX010000090">
    <property type="protein sequence ID" value="MBN1574861.1"/>
    <property type="molecule type" value="Genomic_DNA"/>
</dbReference>
<evidence type="ECO:0000313" key="1">
    <source>
        <dbReference type="EMBL" id="MBN1574861.1"/>
    </source>
</evidence>
<dbReference type="Pfam" id="PF06245">
    <property type="entry name" value="DUF1015"/>
    <property type="match status" value="1"/>
</dbReference>
<proteinExistence type="predicted"/>
<reference evidence="1" key="1">
    <citation type="journal article" date="2021" name="Environ. Microbiol.">
        <title>Genomic characterization of three novel Desulfobacterota classes expand the metabolic and phylogenetic diversity of the phylum.</title>
        <authorList>
            <person name="Murphy C.L."/>
            <person name="Biggerstaff J."/>
            <person name="Eichhorn A."/>
            <person name="Ewing E."/>
            <person name="Shahan R."/>
            <person name="Soriano D."/>
            <person name="Stewart S."/>
            <person name="VanMol K."/>
            <person name="Walker R."/>
            <person name="Walters P."/>
            <person name="Elshahed M.S."/>
            <person name="Youssef N.H."/>
        </authorList>
    </citation>
    <scope>NUCLEOTIDE SEQUENCE</scope>
    <source>
        <strain evidence="1">Zod_Metabat.24</strain>
    </source>
</reference>
<sequence length="431" mass="48276">MAVIKPFRAVRYNNTLLKNVEGLVAPPYDVISEEMKELFYDLSPYNVVRLILGKEFADDSDDNNQYTRARDFISLWLKKGVLVPDEADSIYGYSQTFTAPSGDSVTRSGFVALVRLSPWGEGGIFPHERTNPKPKSDRLTLTKTTGFWLSFIFSLYSDETGETRDLIKRVFDDRELARFKDKEGIEHVLTVCQDEELHGSLAKAFDDKKIFVADGHHRYETALALKDEMGLEDKKIDTLNYAMMYFCPMEGEGIVILPSHRVVTLPEEFDPAGFVEKIGRYFKVEKVSGGGGGGEGVSKFLSSVEGMGKGSFGCSLNGEEYYIFTLLDKSLISGFFPSSMNDLLKDIDMAILRNVMIEGIMGISDPEIVYTKDGGEAIRMAADGRRAAFLINPTDMEDVKTVSLAGERMPQKSTYFYPKVSSGLLLYRLFD</sequence>
<organism evidence="1 2">
    <name type="scientific">Candidatus Zymogenus saltonus</name>
    <dbReference type="NCBI Taxonomy" id="2844893"/>
    <lineage>
        <taxon>Bacteria</taxon>
        <taxon>Deltaproteobacteria</taxon>
        <taxon>Candidatus Zymogenia</taxon>
        <taxon>Candidatus Zymogeniales</taxon>
        <taxon>Candidatus Zymogenaceae</taxon>
        <taxon>Candidatus Zymogenus</taxon>
    </lineage>
</organism>
<dbReference type="AlphaFoldDB" id="A0A9D8PPC9"/>
<name>A0A9D8PPC9_9DELT</name>
<accession>A0A9D8PPC9</accession>
<dbReference type="Proteomes" id="UP000809273">
    <property type="component" value="Unassembled WGS sequence"/>
</dbReference>
<comment type="caution">
    <text evidence="1">The sequence shown here is derived from an EMBL/GenBank/DDBJ whole genome shotgun (WGS) entry which is preliminary data.</text>
</comment>
<reference evidence="1" key="2">
    <citation type="submission" date="2021-01" db="EMBL/GenBank/DDBJ databases">
        <authorList>
            <person name="Hahn C.R."/>
            <person name="Youssef N.H."/>
            <person name="Elshahed M."/>
        </authorList>
    </citation>
    <scope>NUCLEOTIDE SEQUENCE</scope>
    <source>
        <strain evidence="1">Zod_Metabat.24</strain>
    </source>
</reference>
<dbReference type="PIRSF" id="PIRSF033563">
    <property type="entry name" value="UCP033563"/>
    <property type="match status" value="1"/>
</dbReference>
<dbReference type="PANTHER" id="PTHR36454:SF1">
    <property type="entry name" value="DUF1015 DOMAIN-CONTAINING PROTEIN"/>
    <property type="match status" value="1"/>
</dbReference>
<evidence type="ECO:0000313" key="2">
    <source>
        <dbReference type="Proteomes" id="UP000809273"/>
    </source>
</evidence>
<dbReference type="PANTHER" id="PTHR36454">
    <property type="entry name" value="LMO2823 PROTEIN"/>
    <property type="match status" value="1"/>
</dbReference>
<protein>
    <submittedName>
        <fullName evidence="1">DUF1015 domain-containing protein</fullName>
    </submittedName>
</protein>
<dbReference type="InterPro" id="IPR008323">
    <property type="entry name" value="UCP033563"/>
</dbReference>